<proteinExistence type="predicted"/>
<dbReference type="AlphaFoldDB" id="A0A926ECF1"/>
<reference evidence="2" key="1">
    <citation type="submission" date="2020-08" db="EMBL/GenBank/DDBJ databases">
        <title>Genome public.</title>
        <authorList>
            <person name="Liu C."/>
            <person name="Sun Q."/>
        </authorList>
    </citation>
    <scope>NUCLEOTIDE SEQUENCE</scope>
    <source>
        <strain evidence="2">NSJ-54</strain>
    </source>
</reference>
<dbReference type="RefSeq" id="WP_262398393.1">
    <property type="nucleotide sequence ID" value="NZ_JACRTC010000010.1"/>
</dbReference>
<dbReference type="InterPro" id="IPR025470">
    <property type="entry name" value="DUF4321"/>
</dbReference>
<dbReference type="PROSITE" id="PS51257">
    <property type="entry name" value="PROKAR_LIPOPROTEIN"/>
    <property type="match status" value="1"/>
</dbReference>
<evidence type="ECO:0000313" key="3">
    <source>
        <dbReference type="Proteomes" id="UP000660861"/>
    </source>
</evidence>
<name>A0A926ECF1_9FIRM</name>
<feature type="transmembrane region" description="Helical" evidence="1">
    <location>
        <begin position="56"/>
        <end position="82"/>
    </location>
</feature>
<gene>
    <name evidence="2" type="ORF">H8709_10985</name>
</gene>
<keyword evidence="1" id="KW-0472">Membrane</keyword>
<evidence type="ECO:0000256" key="1">
    <source>
        <dbReference type="SAM" id="Phobius"/>
    </source>
</evidence>
<comment type="caution">
    <text evidence="2">The sequence shown here is derived from an EMBL/GenBank/DDBJ whole genome shotgun (WGS) entry which is preliminary data.</text>
</comment>
<evidence type="ECO:0000313" key="2">
    <source>
        <dbReference type="EMBL" id="MBC8571342.1"/>
    </source>
</evidence>
<keyword evidence="3" id="KW-1185">Reference proteome</keyword>
<sequence length="89" mass="9484">MKWKKNLLLILFLVGGIVIGSLLAAACKDVPFLSWLGFSQSIGISSQAPLVVDLSVFSLAFGLSANITVAHILCLILSVFGYKAAAKRF</sequence>
<dbReference type="EMBL" id="JACRTC010000010">
    <property type="protein sequence ID" value="MBC8571342.1"/>
    <property type="molecule type" value="Genomic_DNA"/>
</dbReference>
<accession>A0A926ECF1</accession>
<keyword evidence="1" id="KW-0812">Transmembrane</keyword>
<protein>
    <submittedName>
        <fullName evidence="2">DUF4321 domain-containing protein</fullName>
    </submittedName>
</protein>
<keyword evidence="1" id="KW-1133">Transmembrane helix</keyword>
<organism evidence="2 3">
    <name type="scientific">Zongyangia hominis</name>
    <dbReference type="NCBI Taxonomy" id="2763677"/>
    <lineage>
        <taxon>Bacteria</taxon>
        <taxon>Bacillati</taxon>
        <taxon>Bacillota</taxon>
        <taxon>Clostridia</taxon>
        <taxon>Eubacteriales</taxon>
        <taxon>Oscillospiraceae</taxon>
        <taxon>Zongyangia</taxon>
    </lineage>
</organism>
<dbReference type="Pfam" id="PF14209">
    <property type="entry name" value="DUF4321"/>
    <property type="match status" value="1"/>
</dbReference>
<dbReference type="Proteomes" id="UP000660861">
    <property type="component" value="Unassembled WGS sequence"/>
</dbReference>